<dbReference type="Proteomes" id="UP000027135">
    <property type="component" value="Unassembled WGS sequence"/>
</dbReference>
<evidence type="ECO:0000313" key="10">
    <source>
        <dbReference type="Proteomes" id="UP000027135"/>
    </source>
</evidence>
<evidence type="ECO:0000256" key="6">
    <source>
        <dbReference type="ARBA" id="ARBA00023170"/>
    </source>
</evidence>
<feature type="transmembrane region" description="Helical" evidence="8">
    <location>
        <begin position="50"/>
        <end position="73"/>
    </location>
</feature>
<keyword evidence="3 8" id="KW-0812">Transmembrane</keyword>
<comment type="subcellular location">
    <subcellularLocation>
        <location evidence="1 8">Cell membrane</location>
        <topology evidence="1 8">Multi-pass membrane protein</topology>
    </subcellularLocation>
</comment>
<organism evidence="9 10">
    <name type="scientific">Zootermopsis nevadensis</name>
    <name type="common">Dampwood termite</name>
    <dbReference type="NCBI Taxonomy" id="136037"/>
    <lineage>
        <taxon>Eukaryota</taxon>
        <taxon>Metazoa</taxon>
        <taxon>Ecdysozoa</taxon>
        <taxon>Arthropoda</taxon>
        <taxon>Hexapoda</taxon>
        <taxon>Insecta</taxon>
        <taxon>Pterygota</taxon>
        <taxon>Neoptera</taxon>
        <taxon>Polyneoptera</taxon>
        <taxon>Dictyoptera</taxon>
        <taxon>Blattodea</taxon>
        <taxon>Blattoidea</taxon>
        <taxon>Termitoidae</taxon>
        <taxon>Termopsidae</taxon>
        <taxon>Zootermopsis</taxon>
    </lineage>
</organism>
<feature type="transmembrane region" description="Helical" evidence="8">
    <location>
        <begin position="400"/>
        <end position="424"/>
    </location>
</feature>
<feature type="transmembrane region" description="Helical" evidence="8">
    <location>
        <begin position="175"/>
        <end position="196"/>
    </location>
</feature>
<dbReference type="PANTHER" id="PTHR21143">
    <property type="entry name" value="INVERTEBRATE GUSTATORY RECEPTOR"/>
    <property type="match status" value="1"/>
</dbReference>
<evidence type="ECO:0000256" key="8">
    <source>
        <dbReference type="RuleBase" id="RU363108"/>
    </source>
</evidence>
<reference evidence="9 10" key="1">
    <citation type="journal article" date="2014" name="Nat. Commun.">
        <title>Molecular traces of alternative social organization in a termite genome.</title>
        <authorList>
            <person name="Terrapon N."/>
            <person name="Li C."/>
            <person name="Robertson H.M."/>
            <person name="Ji L."/>
            <person name="Meng X."/>
            <person name="Booth W."/>
            <person name="Chen Z."/>
            <person name="Childers C.P."/>
            <person name="Glastad K.M."/>
            <person name="Gokhale K."/>
            <person name="Gowin J."/>
            <person name="Gronenberg W."/>
            <person name="Hermansen R.A."/>
            <person name="Hu H."/>
            <person name="Hunt B.G."/>
            <person name="Huylmans A.K."/>
            <person name="Khalil S.M."/>
            <person name="Mitchell R.D."/>
            <person name="Munoz-Torres M.C."/>
            <person name="Mustard J.A."/>
            <person name="Pan H."/>
            <person name="Reese J.T."/>
            <person name="Scharf M.E."/>
            <person name="Sun F."/>
            <person name="Vogel H."/>
            <person name="Xiao J."/>
            <person name="Yang W."/>
            <person name="Yang Z."/>
            <person name="Yang Z."/>
            <person name="Zhou J."/>
            <person name="Zhu J."/>
            <person name="Brent C.S."/>
            <person name="Elsik C.G."/>
            <person name="Goodisman M.A."/>
            <person name="Liberles D.A."/>
            <person name="Roe R.M."/>
            <person name="Vargo E.L."/>
            <person name="Vilcinskas A."/>
            <person name="Wang J."/>
            <person name="Bornberg-Bauer E."/>
            <person name="Korb J."/>
            <person name="Zhang G."/>
            <person name="Liebig J."/>
        </authorList>
    </citation>
    <scope>NUCLEOTIDE SEQUENCE [LARGE SCALE GENOMIC DNA]</scope>
    <source>
        <tissue evidence="9">Whole organism</tissue>
    </source>
</reference>
<dbReference type="GO" id="GO:0005886">
    <property type="term" value="C:plasma membrane"/>
    <property type="evidence" value="ECO:0007669"/>
    <property type="project" value="UniProtKB-SubCell"/>
</dbReference>
<accession>A0A067R3D3</accession>
<feature type="transmembrane region" description="Helical" evidence="8">
    <location>
        <begin position="329"/>
        <end position="351"/>
    </location>
</feature>
<keyword evidence="2 8" id="KW-1003">Cell membrane</keyword>
<evidence type="ECO:0000256" key="4">
    <source>
        <dbReference type="ARBA" id="ARBA00022989"/>
    </source>
</evidence>
<dbReference type="EMBL" id="KK852726">
    <property type="protein sequence ID" value="KDR17647.1"/>
    <property type="molecule type" value="Genomic_DNA"/>
</dbReference>
<dbReference type="GO" id="GO:0050909">
    <property type="term" value="P:sensory perception of taste"/>
    <property type="evidence" value="ECO:0007669"/>
    <property type="project" value="InterPro"/>
</dbReference>
<dbReference type="AlphaFoldDB" id="A0A067R3D3"/>
<dbReference type="InParanoid" id="A0A067R3D3"/>
<proteinExistence type="inferred from homology"/>
<feature type="transmembrane region" description="Helical" evidence="8">
    <location>
        <begin position="85"/>
        <end position="109"/>
    </location>
</feature>
<evidence type="ECO:0000256" key="7">
    <source>
        <dbReference type="ARBA" id="ARBA00023224"/>
    </source>
</evidence>
<evidence type="ECO:0000256" key="5">
    <source>
        <dbReference type="ARBA" id="ARBA00023136"/>
    </source>
</evidence>
<comment type="function">
    <text evidence="8">Gustatory receptor which mediates acceptance or avoidance behavior, depending on its substrates.</text>
</comment>
<dbReference type="GO" id="GO:0043025">
    <property type="term" value="C:neuronal cell body"/>
    <property type="evidence" value="ECO:0007669"/>
    <property type="project" value="TreeGrafter"/>
</dbReference>
<keyword evidence="10" id="KW-1185">Reference proteome</keyword>
<dbReference type="GO" id="GO:0007635">
    <property type="term" value="P:chemosensory behavior"/>
    <property type="evidence" value="ECO:0007669"/>
    <property type="project" value="TreeGrafter"/>
</dbReference>
<dbReference type="Pfam" id="PF08395">
    <property type="entry name" value="7tm_7"/>
    <property type="match status" value="1"/>
</dbReference>
<dbReference type="PANTHER" id="PTHR21143:SF104">
    <property type="entry name" value="GUSTATORY RECEPTOR 8A-RELATED"/>
    <property type="match status" value="1"/>
</dbReference>
<dbReference type="GO" id="GO:0030425">
    <property type="term" value="C:dendrite"/>
    <property type="evidence" value="ECO:0007669"/>
    <property type="project" value="TreeGrafter"/>
</dbReference>
<sequence length="429" mass="48955">MKGFKQKYVSISSSFHPLYYVCKIVGLAPFCFTVSSDKGVEIDINIHSNIVGVSCSLLIICMLLGGTLCYFPVLASSRNPTPHFITSFMISFPLTVLMALLAITMNLTVNRHKFGELSRKLNDIDRALLKYGVSKRNVWSNIEMVLLLLILIPWLCVDGWLWTDRMGFVGEATLRLSHLVQILVIIQFCKLTQFVWQSSKFLNKALRVSVRHDYERYRVIEKEFLNNPCSNMSSVNIISMTRRLPRTHNFPIVENVFQRRATDKPKAFLNLLEIRCIYGNIYEAVGFINSIYGLSVLLELVRNVLTVIVNILQTMEVLKKPSLYGRPSLLYASLGVLWIVFLISREVAIAVSCHMATSEAKKIQDNVQCTLLRQHLRTETLEQLKLFSTQLTVNRIEFSAFGFFTLNLSTLSTFLVSVITYIVVLEQIK</sequence>
<evidence type="ECO:0000313" key="9">
    <source>
        <dbReference type="EMBL" id="KDR17647.1"/>
    </source>
</evidence>
<protein>
    <recommendedName>
        <fullName evidence="8">Gustatory receptor</fullName>
    </recommendedName>
</protein>
<keyword evidence="5 8" id="KW-0472">Membrane</keyword>
<dbReference type="eggNOG" id="ENOG502T2F5">
    <property type="taxonomic scope" value="Eukaryota"/>
</dbReference>
<evidence type="ECO:0000256" key="1">
    <source>
        <dbReference type="ARBA" id="ARBA00004651"/>
    </source>
</evidence>
<keyword evidence="7 8" id="KW-0807">Transducer</keyword>
<gene>
    <name evidence="9" type="ORF">L798_08354</name>
</gene>
<dbReference type="GO" id="GO:0030424">
    <property type="term" value="C:axon"/>
    <property type="evidence" value="ECO:0007669"/>
    <property type="project" value="TreeGrafter"/>
</dbReference>
<dbReference type="OMA" id="WIFTVYS"/>
<dbReference type="GO" id="GO:0007165">
    <property type="term" value="P:signal transduction"/>
    <property type="evidence" value="ECO:0007669"/>
    <property type="project" value="UniProtKB-KW"/>
</dbReference>
<comment type="caution">
    <text evidence="8">Lacks conserved residue(s) required for the propagation of feature annotation.</text>
</comment>
<feature type="transmembrane region" description="Helical" evidence="8">
    <location>
        <begin position="144"/>
        <end position="163"/>
    </location>
</feature>
<keyword evidence="4 8" id="KW-1133">Transmembrane helix</keyword>
<comment type="similarity">
    <text evidence="8">Belongs to the insect chemoreceptor superfamily. Gustatory receptor (GR) family.</text>
</comment>
<evidence type="ECO:0000256" key="2">
    <source>
        <dbReference type="ARBA" id="ARBA00022475"/>
    </source>
</evidence>
<keyword evidence="6 8" id="KW-0675">Receptor</keyword>
<dbReference type="InterPro" id="IPR013604">
    <property type="entry name" value="7TM_chemorcpt"/>
</dbReference>
<name>A0A067R3D3_ZOONE</name>
<evidence type="ECO:0000256" key="3">
    <source>
        <dbReference type="ARBA" id="ARBA00022692"/>
    </source>
</evidence>
<dbReference type="GO" id="GO:0008049">
    <property type="term" value="P:male courtship behavior"/>
    <property type="evidence" value="ECO:0007669"/>
    <property type="project" value="TreeGrafter"/>
</dbReference>